<proteinExistence type="predicted"/>
<dbReference type="Pfam" id="PF12900">
    <property type="entry name" value="Pyridox_ox_2"/>
    <property type="match status" value="1"/>
</dbReference>
<dbReference type="SUPFAM" id="SSF50475">
    <property type="entry name" value="FMN-binding split barrel"/>
    <property type="match status" value="1"/>
</dbReference>
<dbReference type="STRING" id="1230460.C495_09480"/>
<dbReference type="Proteomes" id="UP000011661">
    <property type="component" value="Unassembled WGS sequence"/>
</dbReference>
<dbReference type="InterPro" id="IPR012349">
    <property type="entry name" value="Split_barrel_FMN-bd"/>
</dbReference>
<dbReference type="EMBL" id="AOHX01000037">
    <property type="protein sequence ID" value="ELY45163.1"/>
    <property type="molecule type" value="Genomic_DNA"/>
</dbReference>
<evidence type="ECO:0000313" key="1">
    <source>
        <dbReference type="EMBL" id="ELY45163.1"/>
    </source>
</evidence>
<keyword evidence="2" id="KW-1185">Reference proteome</keyword>
<dbReference type="Gene3D" id="2.30.110.10">
    <property type="entry name" value="Electron Transport, Fmn-binding Protein, Chain A"/>
    <property type="match status" value="1"/>
</dbReference>
<accession>L9WA25</accession>
<dbReference type="InterPro" id="IPR024747">
    <property type="entry name" value="Pyridox_Oxase-rel"/>
</dbReference>
<dbReference type="AlphaFoldDB" id="L9WA25"/>
<dbReference type="OrthoDB" id="288110at2157"/>
<organism evidence="1 2">
    <name type="scientific">Natronorubrum sulfidifaciens JCM 14089</name>
    <dbReference type="NCBI Taxonomy" id="1230460"/>
    <lineage>
        <taxon>Archaea</taxon>
        <taxon>Methanobacteriati</taxon>
        <taxon>Methanobacteriota</taxon>
        <taxon>Stenosarchaea group</taxon>
        <taxon>Halobacteria</taxon>
        <taxon>Halobacteriales</taxon>
        <taxon>Natrialbaceae</taxon>
        <taxon>Natronorubrum</taxon>
    </lineage>
</organism>
<name>L9WA25_9EURY</name>
<dbReference type="RefSeq" id="WP_008162253.1">
    <property type="nucleotide sequence ID" value="NZ_AOHX01000037.1"/>
</dbReference>
<comment type="caution">
    <text evidence="1">The sequence shown here is derived from an EMBL/GenBank/DDBJ whole genome shotgun (WGS) entry which is preliminary data.</text>
</comment>
<gene>
    <name evidence="1" type="ORF">C495_09480</name>
</gene>
<sequence length="146" mass="15611">MTATALTRDEIDAFLREQGSGVLSLTDGAETYAVPESFGYDGGDLYFQLVSEPDSEKLAFIETTDVATLTVFTDTPARSVLVRGPLESVPDADRARASSAIAANATIPTLNVSPDSPTEALSFEFYRLVPQDLTGRAFGITPSRDN</sequence>
<protein>
    <submittedName>
        <fullName evidence="1">Pyridoxamine 5'-phosphate oxidase-like FMN-binding protein</fullName>
    </submittedName>
</protein>
<dbReference type="eggNOG" id="arCOG00514">
    <property type="taxonomic scope" value="Archaea"/>
</dbReference>
<reference evidence="1 2" key="1">
    <citation type="journal article" date="2014" name="PLoS Genet.">
        <title>Phylogenetically driven sequencing of extremely halophilic archaea reveals strategies for static and dynamic osmo-response.</title>
        <authorList>
            <person name="Becker E.A."/>
            <person name="Seitzer P.M."/>
            <person name="Tritt A."/>
            <person name="Larsen D."/>
            <person name="Krusor M."/>
            <person name="Yao A.I."/>
            <person name="Wu D."/>
            <person name="Madern D."/>
            <person name="Eisen J.A."/>
            <person name="Darling A.E."/>
            <person name="Facciotti M.T."/>
        </authorList>
    </citation>
    <scope>NUCLEOTIDE SEQUENCE [LARGE SCALE GENOMIC DNA]</scope>
    <source>
        <strain evidence="1 2">JCM 14089</strain>
    </source>
</reference>
<dbReference type="PATRIC" id="fig|1230460.4.peg.1919"/>
<evidence type="ECO:0000313" key="2">
    <source>
        <dbReference type="Proteomes" id="UP000011661"/>
    </source>
</evidence>